<evidence type="ECO:0000256" key="3">
    <source>
        <dbReference type="ARBA" id="ARBA00022750"/>
    </source>
</evidence>
<feature type="domain" description="Integrase catalytic" evidence="8">
    <location>
        <begin position="314"/>
        <end position="487"/>
    </location>
</feature>
<dbReference type="InterPro" id="IPR054722">
    <property type="entry name" value="PolX-like_BBD"/>
</dbReference>
<comment type="caution">
    <text evidence="9">The sequence shown here is derived from an EMBL/GenBank/DDBJ whole genome shotgun (WGS) entry which is preliminary data.</text>
</comment>
<feature type="non-terminal residue" evidence="9">
    <location>
        <position position="1"/>
    </location>
</feature>
<accession>A0ABQ5SBR0</accession>
<dbReference type="InterPro" id="IPR036397">
    <property type="entry name" value="RNaseH_sf"/>
</dbReference>
<keyword evidence="3" id="KW-0064">Aspartyl protease</keyword>
<evidence type="ECO:0000313" key="9">
    <source>
        <dbReference type="EMBL" id="GLI67089.1"/>
    </source>
</evidence>
<feature type="domain" description="CCHC-type" evidence="7">
    <location>
        <begin position="27"/>
        <end position="41"/>
    </location>
</feature>
<evidence type="ECO:0000259" key="7">
    <source>
        <dbReference type="PROSITE" id="PS50158"/>
    </source>
</evidence>
<evidence type="ECO:0000313" key="10">
    <source>
        <dbReference type="Proteomes" id="UP001165090"/>
    </source>
</evidence>
<keyword evidence="10" id="KW-1185">Reference proteome</keyword>
<name>A0ABQ5SBR0_9CHLO</name>
<feature type="compositionally biased region" description="Low complexity" evidence="6">
    <location>
        <begin position="677"/>
        <end position="689"/>
    </location>
</feature>
<dbReference type="Pfam" id="PF07727">
    <property type="entry name" value="RVT_2"/>
    <property type="match status" value="1"/>
</dbReference>
<feature type="compositionally biased region" description="Polar residues" evidence="6">
    <location>
        <begin position="1"/>
        <end position="16"/>
    </location>
</feature>
<evidence type="ECO:0000256" key="6">
    <source>
        <dbReference type="SAM" id="MobiDB-lite"/>
    </source>
</evidence>
<dbReference type="InterPro" id="IPR043502">
    <property type="entry name" value="DNA/RNA_pol_sf"/>
</dbReference>
<dbReference type="SUPFAM" id="SSF53098">
    <property type="entry name" value="Ribonuclease H-like"/>
    <property type="match status" value="1"/>
</dbReference>
<dbReference type="Gene3D" id="3.30.420.10">
    <property type="entry name" value="Ribonuclease H-like superfamily/Ribonuclease H"/>
    <property type="match status" value="1"/>
</dbReference>
<evidence type="ECO:0000259" key="8">
    <source>
        <dbReference type="PROSITE" id="PS50994"/>
    </source>
</evidence>
<dbReference type="InterPro" id="IPR012337">
    <property type="entry name" value="RNaseH-like_sf"/>
</dbReference>
<feature type="region of interest" description="Disordered" evidence="6">
    <location>
        <begin position="1"/>
        <end position="20"/>
    </location>
</feature>
<gene>
    <name evidence="9" type="ORF">VaNZ11_011291</name>
</gene>
<dbReference type="PANTHER" id="PTHR42648">
    <property type="entry name" value="TRANSPOSASE, PUTATIVE-RELATED"/>
    <property type="match status" value="1"/>
</dbReference>
<dbReference type="InterPro" id="IPR001878">
    <property type="entry name" value="Znf_CCHC"/>
</dbReference>
<dbReference type="Proteomes" id="UP001165090">
    <property type="component" value="Unassembled WGS sequence"/>
</dbReference>
<dbReference type="InterPro" id="IPR001584">
    <property type="entry name" value="Integrase_cat-core"/>
</dbReference>
<evidence type="ECO:0000256" key="5">
    <source>
        <dbReference type="PROSITE-ProRule" id="PRU00047"/>
    </source>
</evidence>
<reference evidence="9 10" key="1">
    <citation type="journal article" date="2023" name="IScience">
        <title>Expanded male sex-determining region conserved during the evolution of homothallism in the green alga Volvox.</title>
        <authorList>
            <person name="Yamamoto K."/>
            <person name="Matsuzaki R."/>
            <person name="Mahakham W."/>
            <person name="Heman W."/>
            <person name="Sekimoto H."/>
            <person name="Kawachi M."/>
            <person name="Minakuchi Y."/>
            <person name="Toyoda A."/>
            <person name="Nozaki H."/>
        </authorList>
    </citation>
    <scope>NUCLEOTIDE SEQUENCE [LARGE SCALE GENOMIC DNA]</scope>
    <source>
        <strain evidence="9 10">NIES-4468</strain>
    </source>
</reference>
<proteinExistence type="predicted"/>
<dbReference type="InterPro" id="IPR013103">
    <property type="entry name" value="RVT_2"/>
</dbReference>
<organism evidence="9 10">
    <name type="scientific">Volvox africanus</name>
    <dbReference type="NCBI Taxonomy" id="51714"/>
    <lineage>
        <taxon>Eukaryota</taxon>
        <taxon>Viridiplantae</taxon>
        <taxon>Chlorophyta</taxon>
        <taxon>core chlorophytes</taxon>
        <taxon>Chlorophyceae</taxon>
        <taxon>CS clade</taxon>
        <taxon>Chlamydomonadales</taxon>
        <taxon>Volvocaceae</taxon>
        <taxon>Volvox</taxon>
    </lineage>
</organism>
<dbReference type="InterPro" id="IPR036875">
    <property type="entry name" value="Znf_CCHC_sf"/>
</dbReference>
<dbReference type="InterPro" id="IPR025724">
    <property type="entry name" value="GAG-pre-integrase_dom"/>
</dbReference>
<dbReference type="PROSITE" id="PS50158">
    <property type="entry name" value="ZF_CCHC"/>
    <property type="match status" value="1"/>
</dbReference>
<dbReference type="CDD" id="cd09272">
    <property type="entry name" value="RNase_HI_RT_Ty1"/>
    <property type="match status" value="1"/>
</dbReference>
<feature type="compositionally biased region" description="Acidic residues" evidence="6">
    <location>
        <begin position="641"/>
        <end position="659"/>
    </location>
</feature>
<keyword evidence="5" id="KW-0862">Zinc</keyword>
<keyword evidence="5" id="KW-0863">Zinc-finger</keyword>
<evidence type="ECO:0000256" key="2">
    <source>
        <dbReference type="ARBA" id="ARBA00022723"/>
    </source>
</evidence>
<dbReference type="Pfam" id="PF13976">
    <property type="entry name" value="gag_pre-integrs"/>
    <property type="match status" value="1"/>
</dbReference>
<dbReference type="EMBL" id="BSDZ01000078">
    <property type="protein sequence ID" value="GLI67089.1"/>
    <property type="molecule type" value="Genomic_DNA"/>
</dbReference>
<dbReference type="InterPro" id="IPR057670">
    <property type="entry name" value="SH3_retrovirus"/>
</dbReference>
<protein>
    <recommendedName>
        <fullName evidence="11">Polyprotein</fullName>
    </recommendedName>
</protein>
<evidence type="ECO:0008006" key="11">
    <source>
        <dbReference type="Google" id="ProtNLM"/>
    </source>
</evidence>
<keyword evidence="4" id="KW-0378">Hydrolase</keyword>
<feature type="region of interest" description="Disordered" evidence="6">
    <location>
        <begin position="633"/>
        <end position="716"/>
    </location>
</feature>
<dbReference type="Pfam" id="PF00665">
    <property type="entry name" value="rve"/>
    <property type="match status" value="1"/>
</dbReference>
<sequence>RSSAGAGMSTSESSGGSRIAKQRSGVKCTWCGRPGHVEEKCWKKRDGVAKPVETERTDVVALTLVSRTCEFIPHVTDQTKKVIAEFESGVKCIRYLPWRMEKVAALSAAVKKEISVPDPWWLDSGSKYHITGNRLVLHNFRPLPSGLKINIEVGNGCVLPAEGYGDVVPTRAPGVTIEHVFYVPGFKHNLVSVSSLTDKGFNVLFNQSEARITRGNISIVAARCITGLYKFMSSASQVAADFASLAKFPDAPTFLASEAKSASLWHRRLGHLGLTNMKRLVQEGMVKGLEVTDKELREFEGRRCEPCILGKHARDPFPASEGKTQKALQLLHLDVCGPLPLSSCGYKYFVTMLDDYTGASLVQPIKEKSDVANFMERAITMLQVQSNGTLQCIRTDGGGEFVNRQVQSYCASNGVRHQLSAPYTPQQNGKAERLNRTLLDKVRAMLAESAVPKEYWHEALMVANFVRNRSPVAGKPKTPYELLTGVVPDVSLLRVFGCVAYAHVPKGKCDKLDSRAQKGTFLGYEANSKAYRILLGDGRIQITRDVVFLEDQFAFSNHVRPELEVFSIRDGPSVPVAGAAAGNAGQAGGAGVVDAGVPAATHAAGAPAGNAGVAGVGATGGAPVIPAAGAPAGDAGVAGMDDGEVPPLMEDDDEGEEVDYGMSETDVGGDYGDDAGGDVASSSDSETGQGSSGHTGESGNLDPTPPRPIRQRKPPGWQKDYAMLASELEMKEPKSLEEAQSRVDWPQWKAAMDEEMASLQENRTWELEEIPMGARKIGLKWVFKLKRDADGNVERYKARLVAKGFTQKEGVDFGEVFAPVGKYASFRALLAVAADRDLELHQLDIKTAFLHGELKEEVYTEQPPGYNLGGPNVVCKLRRALYGLRQAPRAWYIRLRKELESMGFKPSLADPGLFVKIENGEPVYVLVYVDDLLLACKSMAVIGQVKAQLLRAFAMRDLGETRFYLGFEIERDRTARTISVTQRRYISNILEKFGMKGANSRSTPMDANLRLTAEGDPLDTSVHPYSEVVGSLLYLAVCSRPDISFAVGSLARFMAKPTINHWNAAKGVLRYLKGTQALGIKFGGGAHVQGYCDSDLAGAEGRRSTTGFVYLLNGGAIVWSSKLQPTVATSTAEAEYMATAASIKDALWLRHLLHDLGVPVGVVPMKCDSTACIAMLESPMSTARTKHLDICHHFARGRIERGEIRMVHCSTAEQLADMFTKSLPKGKFKFCVAGMGLR</sequence>
<evidence type="ECO:0000256" key="4">
    <source>
        <dbReference type="ARBA" id="ARBA00022801"/>
    </source>
</evidence>
<dbReference type="Pfam" id="PF22936">
    <property type="entry name" value="Pol_BBD"/>
    <property type="match status" value="1"/>
</dbReference>
<dbReference type="PROSITE" id="PS50994">
    <property type="entry name" value="INTEGRASE"/>
    <property type="match status" value="1"/>
</dbReference>
<dbReference type="SUPFAM" id="SSF56672">
    <property type="entry name" value="DNA/RNA polymerases"/>
    <property type="match status" value="1"/>
</dbReference>
<dbReference type="InterPro" id="IPR039537">
    <property type="entry name" value="Retrotran_Ty1/copia-like"/>
</dbReference>
<dbReference type="Pfam" id="PF25597">
    <property type="entry name" value="SH3_retrovirus"/>
    <property type="match status" value="1"/>
</dbReference>
<keyword evidence="2" id="KW-0479">Metal-binding</keyword>
<dbReference type="PANTHER" id="PTHR42648:SF28">
    <property type="entry name" value="TRANSPOSON-ENCODED PROTEIN WITH RIBONUCLEASE H-LIKE AND RETROVIRUS ZINC FINGER-LIKE DOMAINS"/>
    <property type="match status" value="1"/>
</dbReference>
<keyword evidence="1" id="KW-0645">Protease</keyword>
<evidence type="ECO:0000256" key="1">
    <source>
        <dbReference type="ARBA" id="ARBA00022670"/>
    </source>
</evidence>
<dbReference type="SUPFAM" id="SSF57756">
    <property type="entry name" value="Retrovirus zinc finger-like domains"/>
    <property type="match status" value="1"/>
</dbReference>